<protein>
    <submittedName>
        <fullName evidence="3">Uncharacterized protein</fullName>
    </submittedName>
</protein>
<name>A0A6L2JG09_TANCI</name>
<feature type="region of interest" description="Disordered" evidence="2">
    <location>
        <begin position="988"/>
        <end position="1022"/>
    </location>
</feature>
<keyword evidence="1" id="KW-0175">Coiled coil</keyword>
<organism evidence="3">
    <name type="scientific">Tanacetum cinerariifolium</name>
    <name type="common">Dalmatian daisy</name>
    <name type="synonym">Chrysanthemum cinerariifolium</name>
    <dbReference type="NCBI Taxonomy" id="118510"/>
    <lineage>
        <taxon>Eukaryota</taxon>
        <taxon>Viridiplantae</taxon>
        <taxon>Streptophyta</taxon>
        <taxon>Embryophyta</taxon>
        <taxon>Tracheophyta</taxon>
        <taxon>Spermatophyta</taxon>
        <taxon>Magnoliopsida</taxon>
        <taxon>eudicotyledons</taxon>
        <taxon>Gunneridae</taxon>
        <taxon>Pentapetalae</taxon>
        <taxon>asterids</taxon>
        <taxon>campanulids</taxon>
        <taxon>Asterales</taxon>
        <taxon>Asteraceae</taxon>
        <taxon>Asteroideae</taxon>
        <taxon>Anthemideae</taxon>
        <taxon>Anthemidinae</taxon>
        <taxon>Tanacetum</taxon>
    </lineage>
</organism>
<feature type="compositionally biased region" description="Polar residues" evidence="2">
    <location>
        <begin position="270"/>
        <end position="282"/>
    </location>
</feature>
<feature type="compositionally biased region" description="Polar residues" evidence="2">
    <location>
        <begin position="327"/>
        <end position="343"/>
    </location>
</feature>
<gene>
    <name evidence="3" type="ORF">Tci_007951</name>
</gene>
<feature type="compositionally biased region" description="Low complexity" evidence="2">
    <location>
        <begin position="594"/>
        <end position="611"/>
    </location>
</feature>
<feature type="compositionally biased region" description="Polar residues" evidence="2">
    <location>
        <begin position="583"/>
        <end position="592"/>
    </location>
</feature>
<feature type="coiled-coil region" evidence="1">
    <location>
        <begin position="439"/>
        <end position="473"/>
    </location>
</feature>
<feature type="region of interest" description="Disordered" evidence="2">
    <location>
        <begin position="207"/>
        <end position="233"/>
    </location>
</feature>
<dbReference type="AlphaFoldDB" id="A0A6L2JG09"/>
<comment type="caution">
    <text evidence="3">The sequence shown here is derived from an EMBL/GenBank/DDBJ whole genome shotgun (WGS) entry which is preliminary data.</text>
</comment>
<evidence type="ECO:0000256" key="2">
    <source>
        <dbReference type="SAM" id="MobiDB-lite"/>
    </source>
</evidence>
<reference evidence="3" key="1">
    <citation type="journal article" date="2019" name="Sci. Rep.">
        <title>Draft genome of Tanacetum cinerariifolium, the natural source of mosquito coil.</title>
        <authorList>
            <person name="Yamashiro T."/>
            <person name="Shiraishi A."/>
            <person name="Satake H."/>
            <person name="Nakayama K."/>
        </authorList>
    </citation>
    <scope>NUCLEOTIDE SEQUENCE</scope>
</reference>
<sequence length="1047" mass="117794">MAILKNTNFFKAFTASSTILAIYIQQFWDTMRPRHPVLQILWGIVHCSNIGYAERIWKEFVQSIQFFFTDKKRLTIPSQRKKKITPLLITSIRFTKLIIHHLKTKHNIHLRTGLPLHYSHEDNVLGNLKFVGKDGREVFGMPIPDSLLTEAIIGASDYGGYWLMSLIPEKKRKLVKETPFEPSPAKRSKAGLVGKRRIELSSKDLEARNKGPTRPMVFREPDSGRFQPLPDIQGKGKKKFIKEQVARDLLTLQTPKKKSPVDQYIFLRRNPTTTRPSGNVESPSLDAELRDSETESDKTVTPLNKEKVASNRELTEINAGVQDEGQAGSNTAVSDASTQQNPKQIDKEFTTTAYPNVQENLKLPTKEHVILEEPDTSSVPLMTTPVLDLTTSQSDFPTINASLLTSTSTTITITTTTTLPSPLPQPQQSTIDLILLQRIGKLEQHMVNLIQDKLALEERLDKHRSRLYNLENLNSPQKVSKAVDEIVTDVVDWAMQALLRARFSDLPAVDIKEILQQRMFEDHSYQAHDDHKNLFEALQKTPSGSPPPHPPPPPPPAGAFGALGTLGASGSSQLPLPPPPPSTDTNQSNQEKGSGAPSSSKSAASTSQSMAWTTSDTRYESTGFAATHETSPTDYLMNDDSIPDKQATVLASTYVPPAKNSLLAKTGDMTTFMNWYCQKMEECHKILTDQITWVNSKSDQVRIDVSRPLPLGGPPGKQASTFNSKMKAARYPDFGLDLLKFYIDRHDSPSHQREVRIKAFSRYGYDYLSEIVLRSANFQEHTIAEKDFKNLYPSEFEDLNLLLLQGHLDHLPGFDKLVFPINNNERKIMRFNKMYKFSDGDFDVYTLEDPTLILEILSRRFFLRLNLPDHSIKDKGTSRTMNNQAFTIKKSMSMPVQLSQVQDGERPQIDYQILDLAGDLKEAQVHISSTITSHKTMITTSKLGPYELKMLDDSGDPNATPLVPTSKRLQTKSDLSAEEKAYVDTNNKDDGVVMEDESEKKKQLDEVMGNDDGFDEGDIPQENASKEFLDEFKLMGLREMPTIADYQ</sequence>
<evidence type="ECO:0000256" key="1">
    <source>
        <dbReference type="SAM" id="Coils"/>
    </source>
</evidence>
<feature type="compositionally biased region" description="Pro residues" evidence="2">
    <location>
        <begin position="544"/>
        <end position="557"/>
    </location>
</feature>
<feature type="compositionally biased region" description="Acidic residues" evidence="2">
    <location>
        <begin position="1008"/>
        <end position="1019"/>
    </location>
</feature>
<dbReference type="EMBL" id="BKCJ010000754">
    <property type="protein sequence ID" value="GEU35973.1"/>
    <property type="molecule type" value="Genomic_DNA"/>
</dbReference>
<feature type="region of interest" description="Disordered" evidence="2">
    <location>
        <begin position="538"/>
        <end position="614"/>
    </location>
</feature>
<feature type="region of interest" description="Disordered" evidence="2">
    <location>
        <begin position="267"/>
        <end position="343"/>
    </location>
</feature>
<proteinExistence type="predicted"/>
<feature type="compositionally biased region" description="Low complexity" evidence="2">
    <location>
        <begin position="558"/>
        <end position="574"/>
    </location>
</feature>
<accession>A0A6L2JG09</accession>
<feature type="compositionally biased region" description="Basic and acidic residues" evidence="2">
    <location>
        <begin position="287"/>
        <end position="315"/>
    </location>
</feature>
<evidence type="ECO:0000313" key="3">
    <source>
        <dbReference type="EMBL" id="GEU35973.1"/>
    </source>
</evidence>